<reference evidence="2" key="1">
    <citation type="journal article" date="2023" name="Proc. Natl. Acad. Sci. U.S.A.">
        <title>Genomic and structural basis for evolution of tropane alkaloid biosynthesis.</title>
        <authorList>
            <person name="Wanga Y.-J."/>
            <person name="Taina T."/>
            <person name="Yua J.-Y."/>
            <person name="Lia J."/>
            <person name="Xua B."/>
            <person name="Chenc J."/>
            <person name="D'Auriad J.C."/>
            <person name="Huanga J.-P."/>
            <person name="Huanga S.-X."/>
        </authorList>
    </citation>
    <scope>NUCLEOTIDE SEQUENCE [LARGE SCALE GENOMIC DNA]</scope>
    <source>
        <strain evidence="2">cv. KIB-2019</strain>
    </source>
</reference>
<sequence>MVTRTLPAVKDGTQTQCVDAVVVESAKEMEKEVDVGMELGVVDEAPQRIDKDKAPMSHIEQFMPMILVSNPKSTGIRIVEPTSPNPSKWRN</sequence>
<comment type="caution">
    <text evidence="1">The sequence shown here is derived from an EMBL/GenBank/DDBJ whole genome shotgun (WGS) entry which is preliminary data.</text>
</comment>
<organism evidence="1 2">
    <name type="scientific">Anisodus acutangulus</name>
    <dbReference type="NCBI Taxonomy" id="402998"/>
    <lineage>
        <taxon>Eukaryota</taxon>
        <taxon>Viridiplantae</taxon>
        <taxon>Streptophyta</taxon>
        <taxon>Embryophyta</taxon>
        <taxon>Tracheophyta</taxon>
        <taxon>Spermatophyta</taxon>
        <taxon>Magnoliopsida</taxon>
        <taxon>eudicotyledons</taxon>
        <taxon>Gunneridae</taxon>
        <taxon>Pentapetalae</taxon>
        <taxon>asterids</taxon>
        <taxon>lamiids</taxon>
        <taxon>Solanales</taxon>
        <taxon>Solanaceae</taxon>
        <taxon>Solanoideae</taxon>
        <taxon>Hyoscyameae</taxon>
        <taxon>Anisodus</taxon>
    </lineage>
</organism>
<name>A0A9Q1LWW5_9SOLA</name>
<evidence type="ECO:0000313" key="1">
    <source>
        <dbReference type="EMBL" id="KAJ8544163.1"/>
    </source>
</evidence>
<evidence type="ECO:0000313" key="2">
    <source>
        <dbReference type="Proteomes" id="UP001152561"/>
    </source>
</evidence>
<protein>
    <submittedName>
        <fullName evidence="1">Uncharacterized protein</fullName>
    </submittedName>
</protein>
<accession>A0A9Q1LWW5</accession>
<dbReference type="Proteomes" id="UP001152561">
    <property type="component" value="Unassembled WGS sequence"/>
</dbReference>
<dbReference type="AlphaFoldDB" id="A0A9Q1LWW5"/>
<dbReference type="EMBL" id="JAJAGQ010000014">
    <property type="protein sequence ID" value="KAJ8544163.1"/>
    <property type="molecule type" value="Genomic_DNA"/>
</dbReference>
<gene>
    <name evidence="1" type="ORF">K7X08_028674</name>
</gene>
<keyword evidence="2" id="KW-1185">Reference proteome</keyword>
<proteinExistence type="predicted"/>